<evidence type="ECO:0000313" key="8">
    <source>
        <dbReference type="EMBL" id="ESR24260.1"/>
    </source>
</evidence>
<dbReference type="Pfam" id="PF03279">
    <property type="entry name" value="Lip_A_acyltrans"/>
    <property type="match status" value="1"/>
</dbReference>
<dbReference type="PANTHER" id="PTHR30606:SF9">
    <property type="entry name" value="LIPID A BIOSYNTHESIS LAUROYLTRANSFERASE"/>
    <property type="match status" value="1"/>
</dbReference>
<dbReference type="CDD" id="cd07984">
    <property type="entry name" value="LPLAT_LABLAT-like"/>
    <property type="match status" value="1"/>
</dbReference>
<dbReference type="EC" id="2.3.1.-" evidence="8"/>
<evidence type="ECO:0000256" key="4">
    <source>
        <dbReference type="ARBA" id="ARBA00022679"/>
    </source>
</evidence>
<comment type="subcellular location">
    <subcellularLocation>
        <location evidence="1">Cell inner membrane</location>
    </subcellularLocation>
</comment>
<evidence type="ECO:0000256" key="7">
    <source>
        <dbReference type="SAM" id="SignalP"/>
    </source>
</evidence>
<evidence type="ECO:0000256" key="6">
    <source>
        <dbReference type="ARBA" id="ARBA00023315"/>
    </source>
</evidence>
<feature type="signal peptide" evidence="7">
    <location>
        <begin position="1"/>
        <end position="21"/>
    </location>
</feature>
<dbReference type="InterPro" id="IPR004960">
    <property type="entry name" value="LipA_acyltrans"/>
</dbReference>
<dbReference type="GO" id="GO:0005886">
    <property type="term" value="C:plasma membrane"/>
    <property type="evidence" value="ECO:0007669"/>
    <property type="project" value="UniProtKB-SubCell"/>
</dbReference>
<keyword evidence="2" id="KW-1003">Cell membrane</keyword>
<evidence type="ECO:0000256" key="5">
    <source>
        <dbReference type="ARBA" id="ARBA00023136"/>
    </source>
</evidence>
<evidence type="ECO:0000256" key="3">
    <source>
        <dbReference type="ARBA" id="ARBA00022519"/>
    </source>
</evidence>
<proteinExistence type="predicted"/>
<dbReference type="EMBL" id="AWXZ01000035">
    <property type="protein sequence ID" value="ESR24260.1"/>
    <property type="molecule type" value="Genomic_DNA"/>
</dbReference>
<dbReference type="NCBIfam" id="NF005120">
    <property type="entry name" value="PRK06553.1"/>
    <property type="match status" value="1"/>
</dbReference>
<keyword evidence="6 8" id="KW-0012">Acyltransferase</keyword>
<dbReference type="GO" id="GO:0016746">
    <property type="term" value="F:acyltransferase activity"/>
    <property type="evidence" value="ECO:0007669"/>
    <property type="project" value="UniProtKB-KW"/>
</dbReference>
<sequence>MKRLKYRYGFLLLRLRHRARAASQWLAAKAVVVFYRLVRTLGPDRASDLGGRVARRFGPLLPTHRIGRENIAHAFPEKSEAEREAILRDAWENLGRTGAEYPHLAEIWDFDPENPGAGRTEVQGLENFMKLKDDGKPAIIFSAHLANWELPAVCAARHGLPVTAVYRTPNNARVAQEIAEIREGTMGELLAAGSGQAVAFSMAAVLQRGGHLGMLADQRLTRGLKIPFFGRIAPTNPTLARLARQFDCPVHGARVVRLPGNRFRVELTDELTLPRDEAGLVDVEATMRLVNETIEGWVREHPGQWLWFHRRWRQPERERRRGRG</sequence>
<dbReference type="PANTHER" id="PTHR30606">
    <property type="entry name" value="LIPID A BIOSYNTHESIS LAUROYL ACYLTRANSFERASE"/>
    <property type="match status" value="1"/>
</dbReference>
<keyword evidence="9" id="KW-1185">Reference proteome</keyword>
<keyword evidence="5" id="KW-0472">Membrane</keyword>
<keyword evidence="4 8" id="KW-0808">Transferase</keyword>
<comment type="caution">
    <text evidence="8">The sequence shown here is derived from an EMBL/GenBank/DDBJ whole genome shotgun (WGS) entry which is preliminary data.</text>
</comment>
<keyword evidence="3" id="KW-0997">Cell inner membrane</keyword>
<organism evidence="8 9">
    <name type="scientific">Lutibaculum baratangense AMV1</name>
    <dbReference type="NCBI Taxonomy" id="631454"/>
    <lineage>
        <taxon>Bacteria</taxon>
        <taxon>Pseudomonadati</taxon>
        <taxon>Pseudomonadota</taxon>
        <taxon>Alphaproteobacteria</taxon>
        <taxon>Hyphomicrobiales</taxon>
        <taxon>Tepidamorphaceae</taxon>
        <taxon>Lutibaculum</taxon>
    </lineage>
</organism>
<keyword evidence="7" id="KW-0732">Signal</keyword>
<evidence type="ECO:0000256" key="2">
    <source>
        <dbReference type="ARBA" id="ARBA00022475"/>
    </source>
</evidence>
<feature type="chain" id="PRO_5004725842" evidence="7">
    <location>
        <begin position="22"/>
        <end position="324"/>
    </location>
</feature>
<name>V4RLZ0_9HYPH</name>
<evidence type="ECO:0000256" key="1">
    <source>
        <dbReference type="ARBA" id="ARBA00004533"/>
    </source>
</evidence>
<dbReference type="AlphaFoldDB" id="V4RLZ0"/>
<gene>
    <name evidence="8" type="ORF">N177_2709</name>
</gene>
<reference evidence="8 9" key="1">
    <citation type="journal article" date="2014" name="Genome Announc.">
        <title>Draft Genome Sequence of Lutibaculum baratangense Strain AMV1T, Isolated from a Mud Volcano in Andamans, India.</title>
        <authorList>
            <person name="Singh A."/>
            <person name="Sreenivas A."/>
            <person name="Sathyanarayana Reddy G."/>
            <person name="Pinnaka A.K."/>
            <person name="Shivaji S."/>
        </authorList>
    </citation>
    <scope>NUCLEOTIDE SEQUENCE [LARGE SCALE GENOMIC DNA]</scope>
    <source>
        <strain evidence="8 9">AMV1</strain>
    </source>
</reference>
<dbReference type="RefSeq" id="WP_023432838.1">
    <property type="nucleotide sequence ID" value="NZ_AWXZ01000035.1"/>
</dbReference>
<dbReference type="GO" id="GO:0009247">
    <property type="term" value="P:glycolipid biosynthetic process"/>
    <property type="evidence" value="ECO:0007669"/>
    <property type="project" value="UniProtKB-ARBA"/>
</dbReference>
<dbReference type="eggNOG" id="COG1560">
    <property type="taxonomic scope" value="Bacteria"/>
</dbReference>
<dbReference type="STRING" id="631454.N177_2709"/>
<protein>
    <submittedName>
        <fullName evidence="8">Lipid A biosynthesis lauroyl acyltransferase</fullName>
        <ecNumber evidence="8">2.3.1.-</ecNumber>
    </submittedName>
</protein>
<accession>V4RLZ0</accession>
<evidence type="ECO:0000313" key="9">
    <source>
        <dbReference type="Proteomes" id="UP000017819"/>
    </source>
</evidence>
<dbReference type="PATRIC" id="fig|631454.5.peg.2678"/>
<dbReference type="Proteomes" id="UP000017819">
    <property type="component" value="Unassembled WGS sequence"/>
</dbReference>